<evidence type="ECO:0000256" key="1">
    <source>
        <dbReference type="ARBA" id="ARBA00022723"/>
    </source>
</evidence>
<evidence type="ECO:0000313" key="6">
    <source>
        <dbReference type="EMBL" id="RDB17762.1"/>
    </source>
</evidence>
<dbReference type="InParanoid" id="A0A369J8U6"/>
<dbReference type="SUPFAM" id="SSF144232">
    <property type="entry name" value="HIT/MYND zinc finger-like"/>
    <property type="match status" value="1"/>
</dbReference>
<reference evidence="6" key="1">
    <citation type="submission" date="2018-04" db="EMBL/GenBank/DDBJ databases">
        <title>Whole genome sequencing of Hypsizygus marmoreus.</title>
        <authorList>
            <person name="Choi I.-G."/>
            <person name="Min B."/>
            <person name="Kim J.-G."/>
            <person name="Kim S."/>
            <person name="Oh Y.-L."/>
            <person name="Kong W.-S."/>
            <person name="Park H."/>
            <person name="Jeong J."/>
            <person name="Song E.-S."/>
        </authorList>
    </citation>
    <scope>NUCLEOTIDE SEQUENCE [LARGE SCALE GENOMIC DNA]</scope>
    <source>
        <strain evidence="6">51987-8</strain>
    </source>
</reference>
<dbReference type="GO" id="GO:0008270">
    <property type="term" value="F:zinc ion binding"/>
    <property type="evidence" value="ECO:0007669"/>
    <property type="project" value="UniProtKB-KW"/>
</dbReference>
<evidence type="ECO:0000256" key="4">
    <source>
        <dbReference type="PROSITE-ProRule" id="PRU00134"/>
    </source>
</evidence>
<comment type="caution">
    <text evidence="6">The sequence shown here is derived from an EMBL/GenBank/DDBJ whole genome shotgun (WGS) entry which is preliminary data.</text>
</comment>
<dbReference type="Pfam" id="PF01753">
    <property type="entry name" value="zf-MYND"/>
    <property type="match status" value="1"/>
</dbReference>
<gene>
    <name evidence="6" type="ORF">Hypma_001076</name>
</gene>
<dbReference type="InterPro" id="IPR002893">
    <property type="entry name" value="Znf_MYND"/>
</dbReference>
<dbReference type="Proteomes" id="UP000076154">
    <property type="component" value="Unassembled WGS sequence"/>
</dbReference>
<dbReference type="STRING" id="39966.A0A369J8U6"/>
<dbReference type="PROSITE" id="PS01360">
    <property type="entry name" value="ZF_MYND_1"/>
    <property type="match status" value="1"/>
</dbReference>
<proteinExistence type="predicted"/>
<keyword evidence="2 4" id="KW-0863">Zinc-finger</keyword>
<evidence type="ECO:0000313" key="7">
    <source>
        <dbReference type="Proteomes" id="UP000076154"/>
    </source>
</evidence>
<dbReference type="OrthoDB" id="3069033at2759"/>
<accession>A0A369J8U6</accession>
<keyword evidence="3" id="KW-0862">Zinc</keyword>
<dbReference type="PROSITE" id="PS50865">
    <property type="entry name" value="ZF_MYND_2"/>
    <property type="match status" value="1"/>
</dbReference>
<dbReference type="EMBL" id="LUEZ02000110">
    <property type="protein sequence ID" value="RDB17762.1"/>
    <property type="molecule type" value="Genomic_DNA"/>
</dbReference>
<dbReference type="Gene3D" id="6.10.140.2220">
    <property type="match status" value="1"/>
</dbReference>
<feature type="domain" description="MYND-type" evidence="5">
    <location>
        <begin position="435"/>
        <end position="482"/>
    </location>
</feature>
<sequence length="627" mass="71081">MFPSRSGNLGESASSTNIPESLPPLPIELKALAANATKSTMHLRFLLGIFQHSDSLAWYGELLDVFLGHLEQLPPPNRLTRNYQERVNGAIIAMEGLSIACRFHFHSLGTEDFMLVAKARLSWPAIWRWIHYLYYWTADGLNTTFNAKSRIPLAFVESLQDILVILLHYSSSTLSDEIRATPGLLLMLMEMWIRQPHEPEDTPPLTMVFLSEGIADCFKFQSPAVDIHQLADVFHRGEGNIASHLLRPLHMATFGGAAYNNCYPLVTSIYYDLAKYVPHFQNDLLSQGIIGDVCYGLTYFSSRPSLDTLERASFNISVKVILGLGRTSDGIVWILQAIRSGFIHNILRCVLSPSSTPELNVLENFTEAILSIMSYLPYRPVLRLVENLLNSYSLGILGLPVPRDEQFRMVWKPFVSYVYFASQARECWHATRRYSLRCNSAECTLVEWNENFKLCGACRDAAYCSISCQRYDWKEGGHRAICHANRTKPTYDGKHSYLSARDLTFAAFFMECEMIHSCEMILRQRDHVLSNLTQANPKPLLVVLFDWAAYRDSFKVMLASSFDPNDTTKGPLLKGNKRLWNRELSDDWVPLLQPYMKLPCGALSVVIRVPSKVPGDLFGWLDGGHLD</sequence>
<keyword evidence="7" id="KW-1185">Reference proteome</keyword>
<dbReference type="AlphaFoldDB" id="A0A369J8U6"/>
<keyword evidence="1" id="KW-0479">Metal-binding</keyword>
<evidence type="ECO:0000256" key="3">
    <source>
        <dbReference type="ARBA" id="ARBA00022833"/>
    </source>
</evidence>
<protein>
    <recommendedName>
        <fullName evidence="5">MYND-type domain-containing protein</fullName>
    </recommendedName>
</protein>
<name>A0A369J8U6_HYPMA</name>
<evidence type="ECO:0000259" key="5">
    <source>
        <dbReference type="PROSITE" id="PS50865"/>
    </source>
</evidence>
<organism evidence="6 7">
    <name type="scientific">Hypsizygus marmoreus</name>
    <name type="common">White beech mushroom</name>
    <name type="synonym">Agaricus marmoreus</name>
    <dbReference type="NCBI Taxonomy" id="39966"/>
    <lineage>
        <taxon>Eukaryota</taxon>
        <taxon>Fungi</taxon>
        <taxon>Dikarya</taxon>
        <taxon>Basidiomycota</taxon>
        <taxon>Agaricomycotina</taxon>
        <taxon>Agaricomycetes</taxon>
        <taxon>Agaricomycetidae</taxon>
        <taxon>Agaricales</taxon>
        <taxon>Tricholomatineae</taxon>
        <taxon>Lyophyllaceae</taxon>
        <taxon>Hypsizygus</taxon>
    </lineage>
</organism>
<evidence type="ECO:0000256" key="2">
    <source>
        <dbReference type="ARBA" id="ARBA00022771"/>
    </source>
</evidence>